<dbReference type="InterPro" id="IPR001173">
    <property type="entry name" value="Glyco_trans_2-like"/>
</dbReference>
<evidence type="ECO:0000313" key="4">
    <source>
        <dbReference type="Proteomes" id="UP001595843"/>
    </source>
</evidence>
<name>A0ABV8JJF2_9BACL</name>
<dbReference type="CDD" id="cd00761">
    <property type="entry name" value="Glyco_tranf_GTA_type"/>
    <property type="match status" value="1"/>
</dbReference>
<accession>A0ABV8JJF2</accession>
<dbReference type="Proteomes" id="UP001595843">
    <property type="component" value="Unassembled WGS sequence"/>
</dbReference>
<dbReference type="SUPFAM" id="SSF53448">
    <property type="entry name" value="Nucleotide-diphospho-sugar transferases"/>
    <property type="match status" value="1"/>
</dbReference>
<protein>
    <submittedName>
        <fullName evidence="3">Glycosyltransferase family 2 protein</fullName>
    </submittedName>
</protein>
<proteinExistence type="inferred from homology"/>
<sequence length="297" mass="34771">MKDPLVSVVIPAYNRPYFLEVALSSVLRQTYSNIEIVICDDSTDDQVQSMLIPYLERFSCIRYYKNEKNLFVQNFHKCFQLAKGELINYLMDDDLFHPEKVQKMVDVLQRFEDVSLVTSYRQPFDQHGNLLPPIKATVKLFEQTAVLNGKTFGNYVLSHCINVIGEPTTVMFRKADLTENFGMYRGKQYSTLNDVASWLLLLSKGKAVYLPEAYSYFRMHPEQNRSFDVLYAPLTEWLDLMVDSRKDGFLETDHLFKAALYTHRQYVEELQKVQDPRVREKVDTVEKRIDSILRTLK</sequence>
<evidence type="ECO:0000259" key="2">
    <source>
        <dbReference type="Pfam" id="PF00535"/>
    </source>
</evidence>
<dbReference type="Gene3D" id="3.90.550.10">
    <property type="entry name" value="Spore Coat Polysaccharide Biosynthesis Protein SpsA, Chain A"/>
    <property type="match status" value="1"/>
</dbReference>
<comment type="caution">
    <text evidence="3">The sequence shown here is derived from an EMBL/GenBank/DDBJ whole genome shotgun (WGS) entry which is preliminary data.</text>
</comment>
<comment type="similarity">
    <text evidence="1">Belongs to the glycosyltransferase 2 family.</text>
</comment>
<dbReference type="RefSeq" id="WP_380702571.1">
    <property type="nucleotide sequence ID" value="NZ_JBHSAP010000007.1"/>
</dbReference>
<dbReference type="InterPro" id="IPR029044">
    <property type="entry name" value="Nucleotide-diphossugar_trans"/>
</dbReference>
<dbReference type="Pfam" id="PF00535">
    <property type="entry name" value="Glycos_transf_2"/>
    <property type="match status" value="1"/>
</dbReference>
<evidence type="ECO:0000313" key="3">
    <source>
        <dbReference type="EMBL" id="MFC4076064.1"/>
    </source>
</evidence>
<feature type="domain" description="Glycosyltransferase 2-like" evidence="2">
    <location>
        <begin position="7"/>
        <end position="126"/>
    </location>
</feature>
<dbReference type="PANTHER" id="PTHR22916">
    <property type="entry name" value="GLYCOSYLTRANSFERASE"/>
    <property type="match status" value="1"/>
</dbReference>
<dbReference type="EMBL" id="JBHSAP010000007">
    <property type="protein sequence ID" value="MFC4076064.1"/>
    <property type="molecule type" value="Genomic_DNA"/>
</dbReference>
<evidence type="ECO:0000256" key="1">
    <source>
        <dbReference type="ARBA" id="ARBA00006739"/>
    </source>
</evidence>
<reference evidence="4" key="1">
    <citation type="journal article" date="2019" name="Int. J. Syst. Evol. Microbiol.">
        <title>The Global Catalogue of Microorganisms (GCM) 10K type strain sequencing project: providing services to taxonomists for standard genome sequencing and annotation.</title>
        <authorList>
            <consortium name="The Broad Institute Genomics Platform"/>
            <consortium name="The Broad Institute Genome Sequencing Center for Infectious Disease"/>
            <person name="Wu L."/>
            <person name="Ma J."/>
        </authorList>
    </citation>
    <scope>NUCLEOTIDE SEQUENCE [LARGE SCALE GENOMIC DNA]</scope>
    <source>
        <strain evidence="4">IBRC-M 10813</strain>
    </source>
</reference>
<gene>
    <name evidence="3" type="ORF">ACFOUO_04500</name>
</gene>
<keyword evidence="4" id="KW-1185">Reference proteome</keyword>
<dbReference type="PANTHER" id="PTHR22916:SF3">
    <property type="entry name" value="UDP-GLCNAC:BETAGAL BETA-1,3-N-ACETYLGLUCOSAMINYLTRANSFERASE-LIKE PROTEIN 1"/>
    <property type="match status" value="1"/>
</dbReference>
<organism evidence="3 4">
    <name type="scientific">Salinithrix halophila</name>
    <dbReference type="NCBI Taxonomy" id="1485204"/>
    <lineage>
        <taxon>Bacteria</taxon>
        <taxon>Bacillati</taxon>
        <taxon>Bacillota</taxon>
        <taxon>Bacilli</taxon>
        <taxon>Bacillales</taxon>
        <taxon>Thermoactinomycetaceae</taxon>
        <taxon>Salinithrix</taxon>
    </lineage>
</organism>